<dbReference type="GO" id="GO:0003677">
    <property type="term" value="F:DNA binding"/>
    <property type="evidence" value="ECO:0007669"/>
    <property type="project" value="UniProtKB-KW"/>
</dbReference>
<evidence type="ECO:0000256" key="7">
    <source>
        <dbReference type="ARBA" id="ARBA00049120"/>
    </source>
</evidence>
<proteinExistence type="inferred from homology"/>
<dbReference type="SUPFAM" id="SSF53335">
    <property type="entry name" value="S-adenosyl-L-methionine-dependent methyltransferases"/>
    <property type="match status" value="2"/>
</dbReference>
<dbReference type="EMBL" id="MAYW01000327">
    <property type="protein sequence ID" value="ODS29930.1"/>
    <property type="molecule type" value="Genomic_DNA"/>
</dbReference>
<dbReference type="InterPro" id="IPR017985">
    <property type="entry name" value="MeTrfase_CN4_CS"/>
</dbReference>
<keyword evidence="4" id="KW-0949">S-adenosyl-L-methionine</keyword>
<accession>A0A1E3X2R0</accession>
<dbReference type="PANTHER" id="PTHR14911">
    <property type="entry name" value="THUMP DOMAIN-CONTAINING"/>
    <property type="match status" value="1"/>
</dbReference>
<comment type="catalytic activity">
    <reaction evidence="7">
        <text>a 2'-deoxycytidine in DNA + S-adenosyl-L-methionine = an N(4)-methyl-2'-deoxycytidine in DNA + S-adenosyl-L-homocysteine + H(+)</text>
        <dbReference type="Rhea" id="RHEA:16857"/>
        <dbReference type="Rhea" id="RHEA-COMP:11369"/>
        <dbReference type="Rhea" id="RHEA-COMP:13674"/>
        <dbReference type="ChEBI" id="CHEBI:15378"/>
        <dbReference type="ChEBI" id="CHEBI:57856"/>
        <dbReference type="ChEBI" id="CHEBI:59789"/>
        <dbReference type="ChEBI" id="CHEBI:85452"/>
        <dbReference type="ChEBI" id="CHEBI:137933"/>
        <dbReference type="EC" id="2.1.1.113"/>
    </reaction>
</comment>
<comment type="caution">
    <text evidence="10">The sequence shown here is derived from an EMBL/GenBank/DDBJ whole genome shotgun (WGS) entry which is preliminary data.</text>
</comment>
<dbReference type="AlphaFoldDB" id="A0A1E3X2R0"/>
<keyword evidence="6" id="KW-0238">DNA-binding</keyword>
<reference evidence="10 11" key="1">
    <citation type="submission" date="2016-07" db="EMBL/GenBank/DDBJ databases">
        <title>Draft genome of Scalindua rubra, obtained from a brine-seawater interface in the Red Sea, sheds light on salt adaptation in anammox bacteria.</title>
        <authorList>
            <person name="Speth D.R."/>
            <person name="Lagkouvardos I."/>
            <person name="Wang Y."/>
            <person name="Qian P.-Y."/>
            <person name="Dutilh B.E."/>
            <person name="Jetten M.S."/>
        </authorList>
    </citation>
    <scope>NUCLEOTIDE SEQUENCE [LARGE SCALE GENOMIC DNA]</scope>
    <source>
        <strain evidence="10">BSI-1</strain>
    </source>
</reference>
<evidence type="ECO:0000259" key="9">
    <source>
        <dbReference type="Pfam" id="PF01555"/>
    </source>
</evidence>
<dbReference type="GO" id="GO:0016423">
    <property type="term" value="F:tRNA (guanine) methyltransferase activity"/>
    <property type="evidence" value="ECO:0007669"/>
    <property type="project" value="TreeGrafter"/>
</dbReference>
<evidence type="ECO:0000256" key="6">
    <source>
        <dbReference type="ARBA" id="ARBA00023125"/>
    </source>
</evidence>
<dbReference type="EC" id="2.1.1.-" evidence="8"/>
<protein>
    <recommendedName>
        <fullName evidence="8">Methyltransferase</fullName>
        <ecNumber evidence="8">2.1.1.-</ecNumber>
    </recommendedName>
</protein>
<name>A0A1E3X2R0_9BACT</name>
<dbReference type="GO" id="GO:0009307">
    <property type="term" value="P:DNA restriction-modification system"/>
    <property type="evidence" value="ECO:0007669"/>
    <property type="project" value="UniProtKB-KW"/>
</dbReference>
<evidence type="ECO:0000256" key="4">
    <source>
        <dbReference type="ARBA" id="ARBA00022691"/>
    </source>
</evidence>
<dbReference type="GO" id="GO:0015667">
    <property type="term" value="F:site-specific DNA-methyltransferase (cytosine-N4-specific) activity"/>
    <property type="evidence" value="ECO:0007669"/>
    <property type="project" value="UniProtKB-EC"/>
</dbReference>
<gene>
    <name evidence="10" type="ORF">SCARUB_04968</name>
</gene>
<dbReference type="Proteomes" id="UP000094056">
    <property type="component" value="Unassembled WGS sequence"/>
</dbReference>
<evidence type="ECO:0000256" key="3">
    <source>
        <dbReference type="ARBA" id="ARBA00022679"/>
    </source>
</evidence>
<feature type="domain" description="DNA methylase N-4/N-6" evidence="9">
    <location>
        <begin position="33"/>
        <end position="102"/>
    </location>
</feature>
<dbReference type="PRINTS" id="PR00508">
    <property type="entry name" value="S21N4MTFRASE"/>
</dbReference>
<dbReference type="GO" id="GO:0008170">
    <property type="term" value="F:N-methyltransferase activity"/>
    <property type="evidence" value="ECO:0007669"/>
    <property type="project" value="InterPro"/>
</dbReference>
<dbReference type="PANTHER" id="PTHR14911:SF13">
    <property type="entry name" value="TRNA (GUANINE(6)-N2)-METHYLTRANSFERASE THUMP3"/>
    <property type="match status" value="1"/>
</dbReference>
<evidence type="ECO:0000313" key="10">
    <source>
        <dbReference type="EMBL" id="ODS29930.1"/>
    </source>
</evidence>
<dbReference type="PROSITE" id="PS00093">
    <property type="entry name" value="N4_MTASE"/>
    <property type="match status" value="1"/>
</dbReference>
<organism evidence="10 11">
    <name type="scientific">Candidatus Scalindua rubra</name>
    <dbReference type="NCBI Taxonomy" id="1872076"/>
    <lineage>
        <taxon>Bacteria</taxon>
        <taxon>Pseudomonadati</taxon>
        <taxon>Planctomycetota</taxon>
        <taxon>Candidatus Brocadiia</taxon>
        <taxon>Candidatus Brocadiales</taxon>
        <taxon>Candidatus Scalinduaceae</taxon>
        <taxon>Candidatus Scalindua</taxon>
    </lineage>
</organism>
<evidence type="ECO:0000256" key="2">
    <source>
        <dbReference type="ARBA" id="ARBA00022603"/>
    </source>
</evidence>
<evidence type="ECO:0000256" key="1">
    <source>
        <dbReference type="ARBA" id="ARBA00010203"/>
    </source>
</evidence>
<dbReference type="InterPro" id="IPR029063">
    <property type="entry name" value="SAM-dependent_MTases_sf"/>
</dbReference>
<dbReference type="GO" id="GO:0030488">
    <property type="term" value="P:tRNA methylation"/>
    <property type="evidence" value="ECO:0007669"/>
    <property type="project" value="TreeGrafter"/>
</dbReference>
<evidence type="ECO:0000256" key="8">
    <source>
        <dbReference type="RuleBase" id="RU362026"/>
    </source>
</evidence>
<evidence type="ECO:0000256" key="5">
    <source>
        <dbReference type="ARBA" id="ARBA00022747"/>
    </source>
</evidence>
<dbReference type="Gene3D" id="3.40.50.150">
    <property type="entry name" value="Vaccinia Virus protein VP39"/>
    <property type="match status" value="2"/>
</dbReference>
<comment type="similarity">
    <text evidence="1">Belongs to the N(4)/N(6)-methyltransferase family. N(4) subfamily.</text>
</comment>
<dbReference type="InterPro" id="IPR002941">
    <property type="entry name" value="DNA_methylase_N4/N6"/>
</dbReference>
<evidence type="ECO:0000313" key="11">
    <source>
        <dbReference type="Proteomes" id="UP000094056"/>
    </source>
</evidence>
<dbReference type="InterPro" id="IPR001091">
    <property type="entry name" value="RM_Methyltransferase"/>
</dbReference>
<keyword evidence="2 10" id="KW-0489">Methyltransferase</keyword>
<dbReference type="Pfam" id="PF01555">
    <property type="entry name" value="N6_N4_Mtase"/>
    <property type="match status" value="1"/>
</dbReference>
<sequence>MSVRLRKLIRSIGSENYRVVDNILQCNFDFHDSNSTNSSHGFHSFPAKYPPQLPSRFINELTEPNDIVLDPMMGSGTTILEAYLSGRQAIGFDIDPLAIKIARVKVSELDQSRLERLTDNILKRARNRIEQQPTELKLVLERRWDVKTKQFADYWFTEEIQLQLTALIVEIEQLHHENERTFFEVVFSAIIITKTGGVSLALDLAHTRPHRAKIVFDPEGRKIIEKDLDESKSARMKFLTKRLQSAFDAFENRARFNIRYLPSNGFPLSRPQIEVADAQSLPLEDNSVDLIVTSPPYASNAIDYMRAHKFSLIWLGYRIDQLGRTRNKYIGGDSTSQFEFVKLPALAQEIVSHFSSLDRKKGLVLHRYFSEITRVLKEMYRVLKPGKPAIVVVGNSTMRGEDTRTAQCLEAIGYSLGFMVPRTGVRNLDRNRRMLPASMKIDTTSQIQQRMHQEYIIGFYKS</sequence>
<keyword evidence="5" id="KW-0680">Restriction system</keyword>
<keyword evidence="3 10" id="KW-0808">Transferase</keyword>